<dbReference type="OrthoDB" id="6436300at2759"/>
<dbReference type="EMBL" id="BMAO01017188">
    <property type="protein sequence ID" value="GFR13920.1"/>
    <property type="molecule type" value="Genomic_DNA"/>
</dbReference>
<organism evidence="3 4">
    <name type="scientific">Trichonephila clavata</name>
    <name type="common">Joro spider</name>
    <name type="synonym">Nephila clavata</name>
    <dbReference type="NCBI Taxonomy" id="2740835"/>
    <lineage>
        <taxon>Eukaryota</taxon>
        <taxon>Metazoa</taxon>
        <taxon>Ecdysozoa</taxon>
        <taxon>Arthropoda</taxon>
        <taxon>Chelicerata</taxon>
        <taxon>Arachnida</taxon>
        <taxon>Araneae</taxon>
        <taxon>Araneomorphae</taxon>
        <taxon>Entelegynae</taxon>
        <taxon>Araneoidea</taxon>
        <taxon>Nephilidae</taxon>
        <taxon>Trichonephila</taxon>
    </lineage>
</organism>
<sequence length="703" mass="81487">MDKSTPEQIVLRTNLQNEEEAENFKKHYSAISNTNWIVYNYNPNPQKFVFFKTWLCHHSKRHKRITKRNADCKAKLSIVIKKITKATKKTDKYLKYDMPLVGEVKISLLHTHNTTSAETLRMLRVYDEVRQQFYQYFSDGMSPIEAIRFHENKFLLEDNFMGLANASLNPTHNQIYYLHECWRDTNLGSLINPFDKLKEKVPFYESIGTTVKFHDDHLWAVLLVTPLMKRNHPLSASKEIIFIDSTASCETSSSTITIMLSATKVGALPLAVMIHAFQCMQNFINAFELLKMNFPQCFGGQDHPDIFMSDDSSAEKGALAAVWPEAKQLLCHFHVAQAEWHWLFSHKMMEQEEKSTFMKLFQAVMYADSEENLLDAEKNLLLKCKNYPDYVKRFRNFLARKKEWILLFRKDLITRNNNTNNFSEASIRILKDVILSRTRAFNVIALCEFFLRVWEDYFSKKLFEFATSRRSSVTVFYDKIRKKSSNFTENYLKDLSNNLFKINSGEYTYIIKTDVGVCSCPPGLTGAFCKHQCALMELKKIRLPNAPPVTPEDKHELALLALGPKCPPKDFFCNFKNQLSSATVESNAFEMPIEQETDNNVHNVVKIANLSEESGDRLIRNLQKIQTVKDLKNIYVLKKQIFRGKIKVQPTSIARRKSLIRSSRRIPSGRPLKTEKKSIKRKRNLSSNINLNKMNAKSHGKGH</sequence>
<dbReference type="PANTHER" id="PTHR35385:SF2">
    <property type="entry name" value="PROTEIN B, PUTATIVE-RELATED"/>
    <property type="match status" value="1"/>
</dbReference>
<dbReference type="InterPro" id="IPR018289">
    <property type="entry name" value="MULE_transposase_dom"/>
</dbReference>
<protein>
    <submittedName>
        <fullName evidence="3">SWIM-type domain-containing protein</fullName>
    </submittedName>
</protein>
<dbReference type="PROSITE" id="PS50966">
    <property type="entry name" value="ZF_SWIM"/>
    <property type="match status" value="1"/>
</dbReference>
<dbReference type="InterPro" id="IPR007527">
    <property type="entry name" value="Znf_SWIM"/>
</dbReference>
<accession>A0A8X6IZ52</accession>
<evidence type="ECO:0000256" key="1">
    <source>
        <dbReference type="PROSITE-ProRule" id="PRU00325"/>
    </source>
</evidence>
<keyword evidence="1" id="KW-0863">Zinc-finger</keyword>
<feature type="domain" description="SWIM-type" evidence="2">
    <location>
        <begin position="507"/>
        <end position="540"/>
    </location>
</feature>
<comment type="caution">
    <text evidence="3">The sequence shown here is derived from an EMBL/GenBank/DDBJ whole genome shotgun (WGS) entry which is preliminary data.</text>
</comment>
<keyword evidence="4" id="KW-1185">Reference proteome</keyword>
<name>A0A8X6IZ52_TRICU</name>
<keyword evidence="1" id="KW-0862">Zinc</keyword>
<reference evidence="3" key="1">
    <citation type="submission" date="2020-07" db="EMBL/GenBank/DDBJ databases">
        <title>Multicomponent nature underlies the extraordinary mechanical properties of spider dragline silk.</title>
        <authorList>
            <person name="Kono N."/>
            <person name="Nakamura H."/>
            <person name="Mori M."/>
            <person name="Yoshida Y."/>
            <person name="Ohtoshi R."/>
            <person name="Malay A.D."/>
            <person name="Moran D.A.P."/>
            <person name="Tomita M."/>
            <person name="Numata K."/>
            <person name="Arakawa K."/>
        </authorList>
    </citation>
    <scope>NUCLEOTIDE SEQUENCE</scope>
</reference>
<proteinExistence type="predicted"/>
<evidence type="ECO:0000313" key="3">
    <source>
        <dbReference type="EMBL" id="GFR13920.1"/>
    </source>
</evidence>
<evidence type="ECO:0000259" key="2">
    <source>
        <dbReference type="PROSITE" id="PS50966"/>
    </source>
</evidence>
<dbReference type="Proteomes" id="UP000887116">
    <property type="component" value="Unassembled WGS sequence"/>
</dbReference>
<dbReference type="PANTHER" id="PTHR35385">
    <property type="entry name" value="PROTEIN B, PUTATIVE-RELATED-RELATED"/>
    <property type="match status" value="1"/>
</dbReference>
<dbReference type="GO" id="GO:0008270">
    <property type="term" value="F:zinc ion binding"/>
    <property type="evidence" value="ECO:0007669"/>
    <property type="project" value="UniProtKB-KW"/>
</dbReference>
<keyword evidence="1" id="KW-0479">Metal-binding</keyword>
<dbReference type="AlphaFoldDB" id="A0A8X6IZ52"/>
<evidence type="ECO:0000313" key="4">
    <source>
        <dbReference type="Proteomes" id="UP000887116"/>
    </source>
</evidence>
<dbReference type="Pfam" id="PF10551">
    <property type="entry name" value="MULE"/>
    <property type="match status" value="1"/>
</dbReference>
<gene>
    <name evidence="3" type="ORF">TNCT_692261</name>
</gene>